<evidence type="ECO:0008006" key="3">
    <source>
        <dbReference type="Google" id="ProtNLM"/>
    </source>
</evidence>
<dbReference type="PANTHER" id="PTHR35586:SF1">
    <property type="entry name" value="SLL1691 PROTEIN"/>
    <property type="match status" value="1"/>
</dbReference>
<dbReference type="PANTHER" id="PTHR35586">
    <property type="entry name" value="SLL1691 PROTEIN"/>
    <property type="match status" value="1"/>
</dbReference>
<gene>
    <name evidence="1" type="ORF">CKO42_04650</name>
</gene>
<proteinExistence type="predicted"/>
<dbReference type="EMBL" id="NRRY01000004">
    <property type="protein sequence ID" value="MBK1617754.1"/>
    <property type="molecule type" value="Genomic_DNA"/>
</dbReference>
<dbReference type="Proteomes" id="UP001138768">
    <property type="component" value="Unassembled WGS sequence"/>
</dbReference>
<sequence length="321" mass="37480">MTADTQATDTGDKPDYDSPWKEALERFFPEFLALLFPAIHAEVDWSKGIQFLDKEFQQIVREAKTTRRYADKLVGVYRRDGTPVWVLIHVEVQGDPETVFAERMFTYHYKIRDVYQVPVASLAVLADADQGFRPQQYSAALWDCRIDFQFPVVKLLDYAEPERWAELETSDNVFALVVMAQIRAKVTDDAKTLKGWKFRLMRLMYDRDYGRVLIEELFRLIDWMVRLPKALEAEFRQELYALEEQYQMPYVTTVEQAGIEKGKILGMQQGEAMILMTLLQEKFGSDSLEAHRERISAAKPEELLQWSKRILTAETPETIFH</sequence>
<accession>A0A9X0W683</accession>
<keyword evidence="2" id="KW-1185">Reference proteome</keyword>
<protein>
    <recommendedName>
        <fullName evidence="3">Transposase</fullName>
    </recommendedName>
</protein>
<evidence type="ECO:0000313" key="2">
    <source>
        <dbReference type="Proteomes" id="UP001138768"/>
    </source>
</evidence>
<dbReference type="AlphaFoldDB" id="A0A9X0W683"/>
<organism evidence="1 2">
    <name type="scientific">Lamprobacter modestohalophilus</name>
    <dbReference type="NCBI Taxonomy" id="1064514"/>
    <lineage>
        <taxon>Bacteria</taxon>
        <taxon>Pseudomonadati</taxon>
        <taxon>Pseudomonadota</taxon>
        <taxon>Gammaproteobacteria</taxon>
        <taxon>Chromatiales</taxon>
        <taxon>Chromatiaceae</taxon>
        <taxon>Lamprobacter</taxon>
    </lineage>
</organism>
<evidence type="ECO:0000313" key="1">
    <source>
        <dbReference type="EMBL" id="MBK1617754.1"/>
    </source>
</evidence>
<reference evidence="1 2" key="1">
    <citation type="journal article" date="2020" name="Microorganisms">
        <title>Osmotic Adaptation and Compatible Solute Biosynthesis of Phototrophic Bacteria as Revealed from Genome Analyses.</title>
        <authorList>
            <person name="Imhoff J.F."/>
            <person name="Rahn T."/>
            <person name="Kunzel S."/>
            <person name="Keller A."/>
            <person name="Neulinger S.C."/>
        </authorList>
    </citation>
    <scope>NUCLEOTIDE SEQUENCE [LARGE SCALE GENOMIC DNA]</scope>
    <source>
        <strain evidence="1 2">DSM 25653</strain>
    </source>
</reference>
<comment type="caution">
    <text evidence="1">The sequence shown here is derived from an EMBL/GenBank/DDBJ whole genome shotgun (WGS) entry which is preliminary data.</text>
</comment>
<name>A0A9X0W683_9GAMM</name>
<dbReference type="RefSeq" id="WP_200239890.1">
    <property type="nucleotide sequence ID" value="NZ_NRRY01000004.1"/>
</dbReference>